<organism evidence="1 2">
    <name type="scientific">Planctopirus limnophila (strain ATCC 43296 / DSM 3776 / IFAM 1008 / Mu 290)</name>
    <name type="common">Planctomyces limnophilus</name>
    <dbReference type="NCBI Taxonomy" id="521674"/>
    <lineage>
        <taxon>Bacteria</taxon>
        <taxon>Pseudomonadati</taxon>
        <taxon>Planctomycetota</taxon>
        <taxon>Planctomycetia</taxon>
        <taxon>Planctomycetales</taxon>
        <taxon>Planctomycetaceae</taxon>
        <taxon>Planctopirus</taxon>
    </lineage>
</organism>
<dbReference type="EMBL" id="CP001744">
    <property type="protein sequence ID" value="ADG67571.1"/>
    <property type="molecule type" value="Genomic_DNA"/>
</dbReference>
<keyword evidence="2" id="KW-1185">Reference proteome</keyword>
<dbReference type="AlphaFoldDB" id="D5SXK4"/>
<name>D5SXK4_PLAL2</name>
<dbReference type="KEGG" id="plm:Plim_1741"/>
<sequence length="101" mass="12069">MKKKQSTDVNTLLLIYINGGDSVGYAVGGEDERLAQAYGEKWRRLKGRIKRYLNFYPKKDHDISEFIEVDEKFYHQIRERFPELSETAARALWNRMAFFFR</sequence>
<dbReference type="Proteomes" id="UP000002220">
    <property type="component" value="Chromosome"/>
</dbReference>
<reference evidence="1 2" key="1">
    <citation type="journal article" date="2010" name="Stand. Genomic Sci.">
        <title>Complete genome sequence of Planctomyces limnophilus type strain (Mu 290).</title>
        <authorList>
            <person name="Labutti K."/>
            <person name="Sikorski J."/>
            <person name="Schneider S."/>
            <person name="Nolan M."/>
            <person name="Lucas S."/>
            <person name="Glavina Del Rio T."/>
            <person name="Tice H."/>
            <person name="Cheng J.F."/>
            <person name="Goodwin L."/>
            <person name="Pitluck S."/>
            <person name="Liolios K."/>
            <person name="Ivanova N."/>
            <person name="Mavromatis K."/>
            <person name="Mikhailova N."/>
            <person name="Pati A."/>
            <person name="Chen A."/>
            <person name="Palaniappan K."/>
            <person name="Land M."/>
            <person name="Hauser L."/>
            <person name="Chang Y.J."/>
            <person name="Jeffries C.D."/>
            <person name="Tindall B.J."/>
            <person name="Rohde M."/>
            <person name="Goker M."/>
            <person name="Woyke T."/>
            <person name="Bristow J."/>
            <person name="Eisen J.A."/>
            <person name="Markowitz V."/>
            <person name="Hugenholtz P."/>
            <person name="Kyrpides N.C."/>
            <person name="Klenk H.P."/>
            <person name="Lapidus A."/>
        </authorList>
    </citation>
    <scope>NUCLEOTIDE SEQUENCE [LARGE SCALE GENOMIC DNA]</scope>
    <source>
        <strain evidence="2">ATCC 43296 / DSM 3776 / IFAM 1008 / 290</strain>
    </source>
</reference>
<evidence type="ECO:0000313" key="1">
    <source>
        <dbReference type="EMBL" id="ADG67571.1"/>
    </source>
</evidence>
<dbReference type="RefSeq" id="WP_013110002.1">
    <property type="nucleotide sequence ID" value="NC_014148.1"/>
</dbReference>
<proteinExistence type="predicted"/>
<gene>
    <name evidence="1" type="ordered locus">Plim_1741</name>
</gene>
<accession>D5SXK4</accession>
<protein>
    <submittedName>
        <fullName evidence="1">Uncharacterized protein</fullName>
    </submittedName>
</protein>
<evidence type="ECO:0000313" key="2">
    <source>
        <dbReference type="Proteomes" id="UP000002220"/>
    </source>
</evidence>
<dbReference type="HOGENOM" id="CLU_2288953_0_0_0"/>